<dbReference type="Gene3D" id="1.10.260.40">
    <property type="entry name" value="lambda repressor-like DNA-binding domains"/>
    <property type="match status" value="1"/>
</dbReference>
<dbReference type="PANTHER" id="PTHR30146:SF109">
    <property type="entry name" value="HTH-TYPE TRANSCRIPTIONAL REGULATOR GALS"/>
    <property type="match status" value="1"/>
</dbReference>
<dbReference type="Proteomes" id="UP000317893">
    <property type="component" value="Unassembled WGS sequence"/>
</dbReference>
<sequence length="352" mass="36963">MSEPSPASTASTAASRATIVDVAKAAGVSRQTVSNALNRPDRVAAPTLERVLDAVERLRFTPMVSAQQLRRQRASAAGFEVNPSHQGRLGHILDEFLVELTVDAPRHGIHVVAFAPDPTDVVAGYRQTLASGLVDGFVLADTRHGDPRPDWLLAHEVPFVSFGRVWDRPELTRWVDVDGRAGLRAAVAHLADRGYVHVGFLGWPAGSPVGDDRRAGWVDGLAAAGLTTSPDEAEEAVQDLDEATGAAGRLLDRLGAVRRPAGSTAVVCASDLLALGALRAVRALGLEPGRDVGVVGFDDTDVAAAMQLTSVHQPVADAARAAWRMLLAPAGTPPVAQLLEPTLTVRASSTPG</sequence>
<dbReference type="SUPFAM" id="SSF53822">
    <property type="entry name" value="Periplasmic binding protein-like I"/>
    <property type="match status" value="1"/>
</dbReference>
<dbReference type="InterPro" id="IPR028082">
    <property type="entry name" value="Peripla_BP_I"/>
</dbReference>
<keyword evidence="1" id="KW-0805">Transcription regulation</keyword>
<dbReference type="SUPFAM" id="SSF47413">
    <property type="entry name" value="lambda repressor-like DNA-binding domains"/>
    <property type="match status" value="1"/>
</dbReference>
<dbReference type="RefSeq" id="WP_141845865.1">
    <property type="nucleotide sequence ID" value="NZ_BAAAPR010000018.1"/>
</dbReference>
<feature type="domain" description="HTH lacI-type" evidence="4">
    <location>
        <begin position="17"/>
        <end position="71"/>
    </location>
</feature>
<name>A0A542DVG9_9MICO</name>
<dbReference type="PROSITE" id="PS00356">
    <property type="entry name" value="HTH_LACI_1"/>
    <property type="match status" value="1"/>
</dbReference>
<reference evidence="5 6" key="1">
    <citation type="submission" date="2019-06" db="EMBL/GenBank/DDBJ databases">
        <title>Sequencing the genomes of 1000 actinobacteria strains.</title>
        <authorList>
            <person name="Klenk H.-P."/>
        </authorList>
    </citation>
    <scope>NUCLEOTIDE SEQUENCE [LARGE SCALE GENOMIC DNA]</scope>
    <source>
        <strain evidence="5 6">DSM 18607</strain>
    </source>
</reference>
<dbReference type="Gene3D" id="3.40.50.2300">
    <property type="match status" value="2"/>
</dbReference>
<keyword evidence="6" id="KW-1185">Reference proteome</keyword>
<accession>A0A542DVG9</accession>
<dbReference type="InterPro" id="IPR010982">
    <property type="entry name" value="Lambda_DNA-bd_dom_sf"/>
</dbReference>
<evidence type="ECO:0000313" key="5">
    <source>
        <dbReference type="EMBL" id="TQJ07083.1"/>
    </source>
</evidence>
<organism evidence="5 6">
    <name type="scientific">Lapillicoccus jejuensis</name>
    <dbReference type="NCBI Taxonomy" id="402171"/>
    <lineage>
        <taxon>Bacteria</taxon>
        <taxon>Bacillati</taxon>
        <taxon>Actinomycetota</taxon>
        <taxon>Actinomycetes</taxon>
        <taxon>Micrococcales</taxon>
        <taxon>Intrasporangiaceae</taxon>
        <taxon>Lapillicoccus</taxon>
    </lineage>
</organism>
<evidence type="ECO:0000256" key="2">
    <source>
        <dbReference type="ARBA" id="ARBA00023125"/>
    </source>
</evidence>
<evidence type="ECO:0000259" key="4">
    <source>
        <dbReference type="PROSITE" id="PS50932"/>
    </source>
</evidence>
<dbReference type="Pfam" id="PF00356">
    <property type="entry name" value="LacI"/>
    <property type="match status" value="1"/>
</dbReference>
<dbReference type="CDD" id="cd01392">
    <property type="entry name" value="HTH_LacI"/>
    <property type="match status" value="1"/>
</dbReference>
<keyword evidence="3" id="KW-0804">Transcription</keyword>
<evidence type="ECO:0000256" key="3">
    <source>
        <dbReference type="ARBA" id="ARBA00023163"/>
    </source>
</evidence>
<dbReference type="GO" id="GO:0000976">
    <property type="term" value="F:transcription cis-regulatory region binding"/>
    <property type="evidence" value="ECO:0007669"/>
    <property type="project" value="TreeGrafter"/>
</dbReference>
<dbReference type="InterPro" id="IPR000843">
    <property type="entry name" value="HTH_LacI"/>
</dbReference>
<gene>
    <name evidence="5" type="ORF">FB458_0130</name>
</gene>
<dbReference type="InterPro" id="IPR046335">
    <property type="entry name" value="LacI/GalR-like_sensor"/>
</dbReference>
<keyword evidence="2" id="KW-0238">DNA-binding</keyword>
<dbReference type="PROSITE" id="PS50932">
    <property type="entry name" value="HTH_LACI_2"/>
    <property type="match status" value="1"/>
</dbReference>
<dbReference type="PANTHER" id="PTHR30146">
    <property type="entry name" value="LACI-RELATED TRANSCRIPTIONAL REPRESSOR"/>
    <property type="match status" value="1"/>
</dbReference>
<dbReference type="OrthoDB" id="3430936at2"/>
<evidence type="ECO:0000313" key="6">
    <source>
        <dbReference type="Proteomes" id="UP000317893"/>
    </source>
</evidence>
<dbReference type="SMART" id="SM00354">
    <property type="entry name" value="HTH_LACI"/>
    <property type="match status" value="1"/>
</dbReference>
<comment type="caution">
    <text evidence="5">The sequence shown here is derived from an EMBL/GenBank/DDBJ whole genome shotgun (WGS) entry which is preliminary data.</text>
</comment>
<proteinExistence type="predicted"/>
<dbReference type="GO" id="GO:0003700">
    <property type="term" value="F:DNA-binding transcription factor activity"/>
    <property type="evidence" value="ECO:0007669"/>
    <property type="project" value="TreeGrafter"/>
</dbReference>
<dbReference type="Pfam" id="PF13377">
    <property type="entry name" value="Peripla_BP_3"/>
    <property type="match status" value="1"/>
</dbReference>
<evidence type="ECO:0000256" key="1">
    <source>
        <dbReference type="ARBA" id="ARBA00023015"/>
    </source>
</evidence>
<dbReference type="EMBL" id="VFMN01000001">
    <property type="protein sequence ID" value="TQJ07083.1"/>
    <property type="molecule type" value="Genomic_DNA"/>
</dbReference>
<dbReference type="AlphaFoldDB" id="A0A542DVG9"/>
<protein>
    <submittedName>
        <fullName evidence="5">LacI family transcriptional regulator</fullName>
    </submittedName>
</protein>